<keyword evidence="3 15" id="KW-0853">WD repeat</keyword>
<reference evidence="18" key="2">
    <citation type="submission" date="2025-08" db="UniProtKB">
        <authorList>
            <consortium name="Ensembl"/>
        </authorList>
    </citation>
    <scope>IDENTIFICATION</scope>
</reference>
<evidence type="ECO:0000256" key="2">
    <source>
        <dbReference type="ARBA" id="ARBA00007306"/>
    </source>
</evidence>
<dbReference type="STRING" id="244447.ENSCSEP00000018008"/>
<feature type="region of interest" description="Disordered" evidence="16">
    <location>
        <begin position="393"/>
        <end position="617"/>
    </location>
</feature>
<dbReference type="Ensembl" id="ENSCSET00000018229.1">
    <property type="protein sequence ID" value="ENSCSEP00000018008.1"/>
    <property type="gene ID" value="ENSCSEG00000011548.1"/>
</dbReference>
<dbReference type="GO" id="GO:0006281">
    <property type="term" value="P:DNA repair"/>
    <property type="evidence" value="ECO:0007669"/>
    <property type="project" value="UniProtKB-KW"/>
</dbReference>
<dbReference type="PROSITE" id="PS50294">
    <property type="entry name" value="WD_REPEATS_REGION"/>
    <property type="match status" value="2"/>
</dbReference>
<dbReference type="GO" id="GO:0000278">
    <property type="term" value="P:mitotic cell cycle"/>
    <property type="evidence" value="ECO:0007669"/>
    <property type="project" value="Ensembl"/>
</dbReference>
<dbReference type="InterPro" id="IPR036322">
    <property type="entry name" value="WD40_repeat_dom_sf"/>
</dbReference>
<evidence type="ECO:0000256" key="1">
    <source>
        <dbReference type="ARBA" id="ARBA00004123"/>
    </source>
</evidence>
<evidence type="ECO:0000256" key="9">
    <source>
        <dbReference type="ARBA" id="ARBA00023204"/>
    </source>
</evidence>
<evidence type="ECO:0000256" key="13">
    <source>
        <dbReference type="ARBA" id="ARBA00070759"/>
    </source>
</evidence>
<comment type="similarity">
    <text evidence="2">Belongs to the WD repeat HIR1 family.</text>
</comment>
<keyword evidence="7" id="KW-0156">Chromatin regulator</keyword>
<dbReference type="Gene3D" id="2.130.10.10">
    <property type="entry name" value="YVTN repeat-like/Quinoprotein amine dehydrogenase"/>
    <property type="match status" value="3"/>
</dbReference>
<dbReference type="FunFam" id="2.130.10.10:FF:003156">
    <property type="entry name" value="Chromatin assembly factor 1, subunit B"/>
    <property type="match status" value="1"/>
</dbReference>
<comment type="subcellular location">
    <subcellularLocation>
        <location evidence="1">Nucleus</location>
    </subcellularLocation>
</comment>
<dbReference type="GO" id="GO:0033186">
    <property type="term" value="C:CAF-1 complex"/>
    <property type="evidence" value="ECO:0007669"/>
    <property type="project" value="TreeGrafter"/>
</dbReference>
<feature type="compositionally biased region" description="Polar residues" evidence="16">
    <location>
        <begin position="476"/>
        <end position="495"/>
    </location>
</feature>
<dbReference type="InParanoid" id="A0A3P8VS32"/>
<keyword evidence="4" id="KW-0235">DNA replication</keyword>
<comment type="function">
    <text evidence="12">Acts as a component of the histone chaperone complex chromatin assembly factor 1 (CAF-1), which assembles histone octamers onto DNA during replication and repair. CAF-1 performs the first step of the nucleosome assembly process, bringing newly synthesized histones H3 and H4 to replicating DNA; histones H2A/H2B can bind to this chromatin precursor subsequent to DNA replication to complete the histone octamer.</text>
</comment>
<dbReference type="PANTHER" id="PTHR15271:SF4">
    <property type="entry name" value="CHROMATIN ASSEMBLY FACTOR 1 SUBUNIT B"/>
    <property type="match status" value="1"/>
</dbReference>
<dbReference type="GO" id="GO:0006334">
    <property type="term" value="P:nucleosome assembly"/>
    <property type="evidence" value="ECO:0007669"/>
    <property type="project" value="TreeGrafter"/>
</dbReference>
<dbReference type="KEGG" id="csem:103392111"/>
<evidence type="ECO:0000256" key="16">
    <source>
        <dbReference type="SAM" id="MobiDB-lite"/>
    </source>
</evidence>
<reference evidence="18" key="3">
    <citation type="submission" date="2025-09" db="UniProtKB">
        <authorList>
            <consortium name="Ensembl"/>
        </authorList>
    </citation>
    <scope>IDENTIFICATION</scope>
</reference>
<reference evidence="18 19" key="1">
    <citation type="journal article" date="2014" name="Nat. Genet.">
        <title>Whole-genome sequence of a flatfish provides insights into ZW sex chromosome evolution and adaptation to a benthic lifestyle.</title>
        <authorList>
            <person name="Chen S."/>
            <person name="Zhang G."/>
            <person name="Shao C."/>
            <person name="Huang Q."/>
            <person name="Liu G."/>
            <person name="Zhang P."/>
            <person name="Song W."/>
            <person name="An N."/>
            <person name="Chalopin D."/>
            <person name="Volff J.N."/>
            <person name="Hong Y."/>
            <person name="Li Q."/>
            <person name="Sha Z."/>
            <person name="Zhou H."/>
            <person name="Xie M."/>
            <person name="Yu Q."/>
            <person name="Liu Y."/>
            <person name="Xiang H."/>
            <person name="Wang N."/>
            <person name="Wu K."/>
            <person name="Yang C."/>
            <person name="Zhou Q."/>
            <person name="Liao X."/>
            <person name="Yang L."/>
            <person name="Hu Q."/>
            <person name="Zhang J."/>
            <person name="Meng L."/>
            <person name="Jin L."/>
            <person name="Tian Y."/>
            <person name="Lian J."/>
            <person name="Yang J."/>
            <person name="Miao G."/>
            <person name="Liu S."/>
            <person name="Liang Z."/>
            <person name="Yan F."/>
            <person name="Li Y."/>
            <person name="Sun B."/>
            <person name="Zhang H."/>
            <person name="Zhang J."/>
            <person name="Zhu Y."/>
            <person name="Du M."/>
            <person name="Zhao Y."/>
            <person name="Schartl M."/>
            <person name="Tang Q."/>
            <person name="Wang J."/>
        </authorList>
    </citation>
    <scope>NUCLEOTIDE SEQUENCE</scope>
</reference>
<protein>
    <recommendedName>
        <fullName evidence="13">Chromatin assembly factor 1 subunit B</fullName>
    </recommendedName>
    <alternativeName>
        <fullName evidence="14">Chromatin assembly factor I p60 subunit</fullName>
    </alternativeName>
</protein>
<dbReference type="InterPro" id="IPR045145">
    <property type="entry name" value="PTHR15271"/>
</dbReference>
<dbReference type="SMART" id="SM00320">
    <property type="entry name" value="WD40"/>
    <property type="match status" value="6"/>
</dbReference>
<dbReference type="InterPro" id="IPR015943">
    <property type="entry name" value="WD40/YVTN_repeat-like_dom_sf"/>
</dbReference>
<dbReference type="InterPro" id="IPR001632">
    <property type="entry name" value="WD40_G-protein_beta-like"/>
</dbReference>
<feature type="compositionally biased region" description="Polar residues" evidence="16">
    <location>
        <begin position="527"/>
        <end position="539"/>
    </location>
</feature>
<dbReference type="FunCoup" id="A0A3P8VS32">
    <property type="interactions" value="1606"/>
</dbReference>
<dbReference type="GeneID" id="103392111"/>
<evidence type="ECO:0000256" key="5">
    <source>
        <dbReference type="ARBA" id="ARBA00022737"/>
    </source>
</evidence>
<dbReference type="OMA" id="QIYWHES"/>
<evidence type="ECO:0000256" key="3">
    <source>
        <dbReference type="ARBA" id="ARBA00022574"/>
    </source>
</evidence>
<evidence type="ECO:0000256" key="10">
    <source>
        <dbReference type="ARBA" id="ARBA00023242"/>
    </source>
</evidence>
<dbReference type="PANTHER" id="PTHR15271">
    <property type="entry name" value="CHROMATIN ASSEMBLY FACTOR 1 SUBUNIT B"/>
    <property type="match status" value="1"/>
</dbReference>
<evidence type="ECO:0000256" key="6">
    <source>
        <dbReference type="ARBA" id="ARBA00022763"/>
    </source>
</evidence>
<keyword evidence="6" id="KW-0227">DNA damage</keyword>
<dbReference type="InterPro" id="IPR055410">
    <property type="entry name" value="Beta-prop_CAF1B_HIR1"/>
</dbReference>
<keyword evidence="5" id="KW-0677">Repeat</keyword>
<dbReference type="InterPro" id="IPR001680">
    <property type="entry name" value="WD40_rpt"/>
</dbReference>
<dbReference type="SUPFAM" id="SSF50978">
    <property type="entry name" value="WD40 repeat-like"/>
    <property type="match status" value="1"/>
</dbReference>
<sequence>MKVVTCEIAWHNKEPVYSLDFQHSSDGRYHRLATAGVDTTVRLWRVGMGSDGKAAVDFLSNLARHTKAVNVVRFSPNGEFLASGGDDAAILLWKLNDSKEPEQAPMFQDDEDAQLNKESWSVVKTLRGHIEDVYDVSWTRDGNFMVSGSVDNTAIMWDINKGQKLCILNDHKSYVQGVTWDPLGQYVATLSCDRAMRVYSTHTKKKAFCISKMSSGQPAEGEVKQYRIFHDDSMRSFFRRLSFTPDGSFLLAPAGCVEIGENIINTTYIFSRKSLKRPIAHLPCPSKATLAVRCCPVYFELRTKKGEDGSVQALPNLFQLPYRMVFAVASEDAIFLYDTQQSIPFGLVSNIHYHTLSDLTWSGDGSFLAVSSTDGYCSFLSFSPGELGTPLKEPPTLEMFVPNSGVDKKGKKSSIGKTSSPGSQPTSATPAPTTQANLNKDTPSVTTTEEKKNTPNLKSKPQPRRITLNTLEGWGKTSSPKNTATSSPQTSVSGNTSAPSTPPAPKAPLTPNSSSKTQLCIPPLTPTTPKVLNSANSPGPATPKGRTTPKGPAPRRVSLTPIAPRSAGVCSLFNTPSSTEKAKHERPSPPTDPVCQPPESKRPKTSDPPTKSTDTEA</sequence>
<dbReference type="Pfam" id="PF24105">
    <property type="entry name" value="Beta-prop_CAF1B_HIR1"/>
    <property type="match status" value="1"/>
</dbReference>
<evidence type="ECO:0000256" key="7">
    <source>
        <dbReference type="ARBA" id="ARBA00022853"/>
    </source>
</evidence>
<dbReference type="OrthoDB" id="71227at2759"/>
<feature type="repeat" description="WD" evidence="15">
    <location>
        <begin position="168"/>
        <end position="209"/>
    </location>
</feature>
<evidence type="ECO:0000256" key="15">
    <source>
        <dbReference type="PROSITE-ProRule" id="PRU00221"/>
    </source>
</evidence>
<dbReference type="GO" id="GO:0006260">
    <property type="term" value="P:DNA replication"/>
    <property type="evidence" value="ECO:0007669"/>
    <property type="project" value="UniProtKB-KW"/>
</dbReference>
<feature type="compositionally biased region" description="Polar residues" evidence="16">
    <location>
        <begin position="437"/>
        <end position="447"/>
    </location>
</feature>
<evidence type="ECO:0000256" key="11">
    <source>
        <dbReference type="ARBA" id="ARBA00023306"/>
    </source>
</evidence>
<evidence type="ECO:0000259" key="17">
    <source>
        <dbReference type="Pfam" id="PF24105"/>
    </source>
</evidence>
<evidence type="ECO:0000256" key="14">
    <source>
        <dbReference type="ARBA" id="ARBA00082781"/>
    </source>
</evidence>
<dbReference type="PROSITE" id="PS50082">
    <property type="entry name" value="WD_REPEATS_2"/>
    <property type="match status" value="3"/>
</dbReference>
<dbReference type="GO" id="GO:0005634">
    <property type="term" value="C:nucleus"/>
    <property type="evidence" value="ECO:0007669"/>
    <property type="project" value="UniProtKB-SubCell"/>
</dbReference>
<feature type="compositionally biased region" description="Low complexity" evidence="16">
    <location>
        <begin position="415"/>
        <end position="436"/>
    </location>
</feature>
<dbReference type="GO" id="GO:0060041">
    <property type="term" value="P:retina development in camera-type eye"/>
    <property type="evidence" value="ECO:0007669"/>
    <property type="project" value="Ensembl"/>
</dbReference>
<dbReference type="PRINTS" id="PR00319">
    <property type="entry name" value="GPROTEINB"/>
</dbReference>
<keyword evidence="11" id="KW-0131">Cell cycle</keyword>
<feature type="repeat" description="WD" evidence="15">
    <location>
        <begin position="62"/>
        <end position="103"/>
    </location>
</feature>
<name>A0A3P8VS32_CYNSE</name>
<evidence type="ECO:0000256" key="12">
    <source>
        <dbReference type="ARBA" id="ARBA00055488"/>
    </source>
</evidence>
<dbReference type="InterPro" id="IPR019775">
    <property type="entry name" value="WD40_repeat_CS"/>
</dbReference>
<evidence type="ECO:0000256" key="8">
    <source>
        <dbReference type="ARBA" id="ARBA00023186"/>
    </source>
</evidence>
<evidence type="ECO:0000256" key="4">
    <source>
        <dbReference type="ARBA" id="ARBA00022705"/>
    </source>
</evidence>
<feature type="repeat" description="WD" evidence="15">
    <location>
        <begin position="126"/>
        <end position="167"/>
    </location>
</feature>
<dbReference type="GeneTree" id="ENSGT00550000074968"/>
<dbReference type="CTD" id="8208"/>
<dbReference type="PROSITE" id="PS00678">
    <property type="entry name" value="WD_REPEATS_1"/>
    <property type="match status" value="1"/>
</dbReference>
<dbReference type="FunFam" id="2.130.10.10:FF:000248">
    <property type="entry name" value="Chromatin assembly factor 1 subunit B"/>
    <property type="match status" value="1"/>
</dbReference>
<evidence type="ECO:0000313" key="19">
    <source>
        <dbReference type="Proteomes" id="UP000265120"/>
    </source>
</evidence>
<organism evidence="18 19">
    <name type="scientific">Cynoglossus semilaevis</name>
    <name type="common">Tongue sole</name>
    <dbReference type="NCBI Taxonomy" id="244447"/>
    <lineage>
        <taxon>Eukaryota</taxon>
        <taxon>Metazoa</taxon>
        <taxon>Chordata</taxon>
        <taxon>Craniata</taxon>
        <taxon>Vertebrata</taxon>
        <taxon>Euteleostomi</taxon>
        <taxon>Actinopterygii</taxon>
        <taxon>Neopterygii</taxon>
        <taxon>Teleostei</taxon>
        <taxon>Neoteleostei</taxon>
        <taxon>Acanthomorphata</taxon>
        <taxon>Carangaria</taxon>
        <taxon>Pleuronectiformes</taxon>
        <taxon>Pleuronectoidei</taxon>
        <taxon>Cynoglossidae</taxon>
        <taxon>Cynoglossinae</taxon>
        <taxon>Cynoglossus</taxon>
    </lineage>
</organism>
<accession>A0A3P8VS32</accession>
<dbReference type="GO" id="GO:0006335">
    <property type="term" value="P:DNA replication-dependent chromatin assembly"/>
    <property type="evidence" value="ECO:0007669"/>
    <property type="project" value="InterPro"/>
</dbReference>
<dbReference type="GO" id="GO:0048568">
    <property type="term" value="P:embryonic organ development"/>
    <property type="evidence" value="ECO:0007669"/>
    <property type="project" value="Ensembl"/>
</dbReference>
<dbReference type="Proteomes" id="UP000265120">
    <property type="component" value="Chromosome 16"/>
</dbReference>
<keyword evidence="19" id="KW-1185">Reference proteome</keyword>
<keyword evidence="10" id="KW-0539">Nucleus</keyword>
<proteinExistence type="inferred from homology"/>
<dbReference type="AlphaFoldDB" id="A0A3P8VS32"/>
<keyword evidence="8" id="KW-0143">Chaperone</keyword>
<feature type="compositionally biased region" description="Polar residues" evidence="16">
    <location>
        <begin position="607"/>
        <end position="617"/>
    </location>
</feature>
<dbReference type="RefSeq" id="XP_008326874.1">
    <property type="nucleotide sequence ID" value="XM_008328652.3"/>
</dbReference>
<evidence type="ECO:0000313" key="18">
    <source>
        <dbReference type="Ensembl" id="ENSCSEP00000018008.1"/>
    </source>
</evidence>
<keyword evidence="9" id="KW-0234">DNA repair</keyword>
<feature type="domain" description="CAF1B/HIR1 beta-propeller" evidence="17">
    <location>
        <begin position="1"/>
        <end position="387"/>
    </location>
</feature>